<evidence type="ECO:0000313" key="2">
    <source>
        <dbReference type="Proteomes" id="UP001274896"/>
    </source>
</evidence>
<dbReference type="AlphaFoldDB" id="A0AAE0PVE1"/>
<dbReference type="InterPro" id="IPR021109">
    <property type="entry name" value="Peptidase_aspartic_dom_sf"/>
</dbReference>
<accession>A0AAE0PVE1</accession>
<organism evidence="1 2">
    <name type="scientific">Hemibagrus guttatus</name>
    <dbReference type="NCBI Taxonomy" id="175788"/>
    <lineage>
        <taxon>Eukaryota</taxon>
        <taxon>Metazoa</taxon>
        <taxon>Chordata</taxon>
        <taxon>Craniata</taxon>
        <taxon>Vertebrata</taxon>
        <taxon>Euteleostomi</taxon>
        <taxon>Actinopterygii</taxon>
        <taxon>Neopterygii</taxon>
        <taxon>Teleostei</taxon>
        <taxon>Ostariophysi</taxon>
        <taxon>Siluriformes</taxon>
        <taxon>Bagridae</taxon>
        <taxon>Hemibagrus</taxon>
    </lineage>
</organism>
<dbReference type="EMBL" id="JAUCMX010000027">
    <property type="protein sequence ID" value="KAK3508737.1"/>
    <property type="molecule type" value="Genomic_DNA"/>
</dbReference>
<keyword evidence="2" id="KW-1185">Reference proteome</keyword>
<proteinExistence type="predicted"/>
<dbReference type="CDD" id="cd00303">
    <property type="entry name" value="retropepsin_like"/>
    <property type="match status" value="1"/>
</dbReference>
<protein>
    <submittedName>
        <fullName evidence="1">Uncharacterized protein</fullName>
    </submittedName>
</protein>
<gene>
    <name evidence="1" type="ORF">QTP70_004220</name>
</gene>
<evidence type="ECO:0000313" key="1">
    <source>
        <dbReference type="EMBL" id="KAK3508737.1"/>
    </source>
</evidence>
<sequence length="154" mass="17010">MGLPHERAVLSLLWIVGTFSFYLPSALGKRSVPYRQGRTVTGLTRITPPSNSGWSLPITLIWGTHRHKLKALVDSGAAGNFMDLSLVKSLQIPVDSLPAPLTVTALDGRPLSPGKVTLLTSLLRFSIYQHQEELWFHLIHSPAFPVILCHPWLA</sequence>
<dbReference type="Proteomes" id="UP001274896">
    <property type="component" value="Unassembled WGS sequence"/>
</dbReference>
<comment type="caution">
    <text evidence="1">The sequence shown here is derived from an EMBL/GenBank/DDBJ whole genome shotgun (WGS) entry which is preliminary data.</text>
</comment>
<reference evidence="1" key="1">
    <citation type="submission" date="2023-06" db="EMBL/GenBank/DDBJ databases">
        <title>Male Hemibagrus guttatus genome.</title>
        <authorList>
            <person name="Bian C."/>
        </authorList>
    </citation>
    <scope>NUCLEOTIDE SEQUENCE</scope>
    <source>
        <strain evidence="1">Male_cb2023</strain>
        <tissue evidence="1">Muscle</tissue>
    </source>
</reference>
<name>A0AAE0PVE1_9TELE</name>
<dbReference type="Gene3D" id="2.40.70.10">
    <property type="entry name" value="Acid Proteases"/>
    <property type="match status" value="1"/>
</dbReference>